<evidence type="ECO:0000259" key="4">
    <source>
        <dbReference type="Pfam" id="PF00326"/>
    </source>
</evidence>
<dbReference type="EMBL" id="LOWA01000054">
    <property type="protein sequence ID" value="KVE24619.1"/>
    <property type="molecule type" value="Genomic_DNA"/>
</dbReference>
<dbReference type="InterPro" id="IPR051167">
    <property type="entry name" value="Prolyl_oligopep/macrocyclase"/>
</dbReference>
<keyword evidence="3" id="KW-0720">Serine protease</keyword>
<dbReference type="PANTHER" id="PTHR42881">
    <property type="entry name" value="PROLYL ENDOPEPTIDASE"/>
    <property type="match status" value="1"/>
</dbReference>
<dbReference type="PRINTS" id="PR00862">
    <property type="entry name" value="PROLIGOPTASE"/>
</dbReference>
<dbReference type="InterPro" id="IPR029058">
    <property type="entry name" value="AB_hydrolase_fold"/>
</dbReference>
<dbReference type="GO" id="GO:0070012">
    <property type="term" value="F:oligopeptidase activity"/>
    <property type="evidence" value="ECO:0007669"/>
    <property type="project" value="TreeGrafter"/>
</dbReference>
<dbReference type="InterPro" id="IPR001375">
    <property type="entry name" value="Peptidase_S9_cat"/>
</dbReference>
<sequence>MTLLSKPHTTQSPSAHTSDPYLALEAAQDSDVETWIGEQNTRTMRAFGDTARSQARARRIAQILTSSERIAQCSRFDAWGYNTWIDDAHPLGLVRRTPWQAWLDGRPQWEDVLDVGTIDLNNLDGDGPRWVLVDFTLVHPTYDRALVMLSPGGADACIVREYDVNSRMFVKGGFELAQAGRHCVSWIDRDTIYVGWDDSAVNDAPQLTASGFPRQVRKWRRGTDVAAAPVVFEGRRDDVSVVATYDDVNKRHLAWRDVTFFESEGFWLDQDGTWQRYDVPRDASVFEWSGWLLVTIRSDWTVGGTMQTGGTLLAFRRSAFVEGARDVTVLFAPGERHILSDVSYTRNWLIIKHKQDGVTQVTLWRPPVAAESAWQDREWALPQGCEVSLSAIDEIRDDTVLIHTEHFLTPPSLYWADLADESPWRLIARLPAQFDAAGLAVERRYAAAPDGVRIPYWIIGRESDLRGNPRPCVLFGYGGFEVEFDTPFYLNVDGCAWLEAGGVLAIAGIRGGGEFGPSWHRAALRDKRQTAFDDFIAVAQALVDAATTTPKQLAIRGASNGGLLTAACMIQRPDLFGAVVSEMPVLDMARFHVLLQGAAWIDEYGDPDDADALRALMAYSPYQNVKAGVAYPPVLFTTSATDDRVHPGHARKMAAKMQALGHEQVWYWEQRDGGHGPGVEPEAVARAYATVYEFLWMTIGSCRD</sequence>
<dbReference type="SUPFAM" id="SSF50993">
    <property type="entry name" value="Peptidase/esterase 'gauge' domain"/>
    <property type="match status" value="1"/>
</dbReference>
<evidence type="ECO:0000313" key="7">
    <source>
        <dbReference type="Proteomes" id="UP000062788"/>
    </source>
</evidence>
<dbReference type="GO" id="GO:0006508">
    <property type="term" value="P:proteolysis"/>
    <property type="evidence" value="ECO:0007669"/>
    <property type="project" value="UniProtKB-KW"/>
</dbReference>
<dbReference type="Proteomes" id="UP000062788">
    <property type="component" value="Unassembled WGS sequence"/>
</dbReference>
<dbReference type="Gene3D" id="3.40.50.1820">
    <property type="entry name" value="alpha/beta hydrolase"/>
    <property type="match status" value="1"/>
</dbReference>
<dbReference type="PANTHER" id="PTHR42881:SF13">
    <property type="entry name" value="PROLYL ENDOPEPTIDASE"/>
    <property type="match status" value="1"/>
</dbReference>
<evidence type="ECO:0000256" key="3">
    <source>
        <dbReference type="ARBA" id="ARBA00022825"/>
    </source>
</evidence>
<organism evidence="6 7">
    <name type="scientific">Burkholderia singularis</name>
    <dbReference type="NCBI Taxonomy" id="1503053"/>
    <lineage>
        <taxon>Bacteria</taxon>
        <taxon>Pseudomonadati</taxon>
        <taxon>Pseudomonadota</taxon>
        <taxon>Betaproteobacteria</taxon>
        <taxon>Burkholderiales</taxon>
        <taxon>Burkholderiaceae</taxon>
        <taxon>Burkholderia</taxon>
        <taxon>pseudomallei group</taxon>
    </lineage>
</organism>
<dbReference type="AlphaFoldDB" id="A0A124P886"/>
<gene>
    <name evidence="6" type="ORF">WS67_21095</name>
</gene>
<evidence type="ECO:0000313" key="6">
    <source>
        <dbReference type="EMBL" id="KVE24619.1"/>
    </source>
</evidence>
<comment type="caution">
    <text evidence="6">The sequence shown here is derived from an EMBL/GenBank/DDBJ whole genome shotgun (WGS) entry which is preliminary data.</text>
</comment>
<proteinExistence type="predicted"/>
<dbReference type="GO" id="GO:0005829">
    <property type="term" value="C:cytosol"/>
    <property type="evidence" value="ECO:0007669"/>
    <property type="project" value="TreeGrafter"/>
</dbReference>
<feature type="domain" description="Peptidase S9 prolyl oligopeptidase catalytic" evidence="4">
    <location>
        <begin position="497"/>
        <end position="700"/>
    </location>
</feature>
<evidence type="ECO:0000256" key="1">
    <source>
        <dbReference type="ARBA" id="ARBA00022670"/>
    </source>
</evidence>
<reference evidence="6 7" key="1">
    <citation type="submission" date="2015-11" db="EMBL/GenBank/DDBJ databases">
        <title>Expanding the genomic diversity of Burkholderia species for the development of highly accurate diagnostics.</title>
        <authorList>
            <person name="Sahl J."/>
            <person name="Keim P."/>
            <person name="Wagner D."/>
        </authorList>
    </citation>
    <scope>NUCLEOTIDE SEQUENCE [LARGE SCALE GENOMIC DNA]</scope>
    <source>
        <strain evidence="6 7">TSV85</strain>
    </source>
</reference>
<dbReference type="InterPro" id="IPR002470">
    <property type="entry name" value="Peptidase_S9A"/>
</dbReference>
<dbReference type="Gene3D" id="2.130.10.120">
    <property type="entry name" value="Prolyl oligopeptidase, N-terminal domain"/>
    <property type="match status" value="1"/>
</dbReference>
<keyword evidence="7" id="KW-1185">Reference proteome</keyword>
<dbReference type="SUPFAM" id="SSF53474">
    <property type="entry name" value="alpha/beta-Hydrolases"/>
    <property type="match status" value="1"/>
</dbReference>
<dbReference type="GO" id="GO:0004252">
    <property type="term" value="F:serine-type endopeptidase activity"/>
    <property type="evidence" value="ECO:0007669"/>
    <property type="project" value="InterPro"/>
</dbReference>
<protein>
    <submittedName>
        <fullName evidence="6">Peptidase S9</fullName>
    </submittedName>
</protein>
<keyword evidence="1" id="KW-0645">Protease</keyword>
<dbReference type="Pfam" id="PF00326">
    <property type="entry name" value="Peptidase_S9"/>
    <property type="match status" value="1"/>
</dbReference>
<keyword evidence="2" id="KW-0378">Hydrolase</keyword>
<dbReference type="Pfam" id="PF02897">
    <property type="entry name" value="Peptidase_S9_N"/>
    <property type="match status" value="1"/>
</dbReference>
<accession>A0A124P886</accession>
<name>A0A124P886_9BURK</name>
<dbReference type="InterPro" id="IPR023302">
    <property type="entry name" value="Pept_S9A_N"/>
</dbReference>
<evidence type="ECO:0000259" key="5">
    <source>
        <dbReference type="Pfam" id="PF02897"/>
    </source>
</evidence>
<evidence type="ECO:0000256" key="2">
    <source>
        <dbReference type="ARBA" id="ARBA00022801"/>
    </source>
</evidence>
<feature type="domain" description="Peptidase S9A N-terminal" evidence="5">
    <location>
        <begin position="9"/>
        <end position="422"/>
    </location>
</feature>